<feature type="domain" description="UCH catalytic" evidence="9">
    <location>
        <begin position="15"/>
        <end position="236"/>
    </location>
</feature>
<evidence type="ECO:0000256" key="6">
    <source>
        <dbReference type="ARBA" id="ARBA00022807"/>
    </source>
</evidence>
<evidence type="ECO:0000256" key="5">
    <source>
        <dbReference type="ARBA" id="ARBA00022801"/>
    </source>
</evidence>
<dbReference type="GO" id="GO:0016579">
    <property type="term" value="P:protein deubiquitination"/>
    <property type="evidence" value="ECO:0007669"/>
    <property type="project" value="TreeGrafter"/>
</dbReference>
<evidence type="ECO:0000256" key="7">
    <source>
        <dbReference type="PROSITE-ProRule" id="PRU01393"/>
    </source>
</evidence>
<dbReference type="GO" id="GO:0004843">
    <property type="term" value="F:cysteine-type deubiquitinase activity"/>
    <property type="evidence" value="ECO:0007669"/>
    <property type="project" value="UniProtKB-EC"/>
</dbReference>
<dbReference type="PROSITE" id="PS52048">
    <property type="entry name" value="UCH_DOMAIN"/>
    <property type="match status" value="1"/>
</dbReference>
<dbReference type="GO" id="GO:0005737">
    <property type="term" value="C:cytoplasm"/>
    <property type="evidence" value="ECO:0007669"/>
    <property type="project" value="TreeGrafter"/>
</dbReference>
<evidence type="ECO:0000256" key="3">
    <source>
        <dbReference type="ARBA" id="ARBA00022670"/>
    </source>
</evidence>
<dbReference type="PANTHER" id="PTHR10589">
    <property type="entry name" value="UBIQUITIN CARBOXYL-TERMINAL HYDROLASE"/>
    <property type="match status" value="1"/>
</dbReference>
<dbReference type="EC" id="3.4.19.12" evidence="8"/>
<name>A0A7S0GAW2_9STRA</name>
<dbReference type="PANTHER" id="PTHR10589:SF17">
    <property type="entry name" value="UBIQUITIN CARBOXYL-TERMINAL HYDROLASE"/>
    <property type="match status" value="1"/>
</dbReference>
<dbReference type="AlphaFoldDB" id="A0A7S0GAW2"/>
<evidence type="ECO:0000256" key="1">
    <source>
        <dbReference type="ARBA" id="ARBA00000707"/>
    </source>
</evidence>
<dbReference type="Gene3D" id="3.40.532.10">
    <property type="entry name" value="Peptidase C12, ubiquitin carboxyl-terminal hydrolase"/>
    <property type="match status" value="1"/>
</dbReference>
<comment type="similarity">
    <text evidence="2 7 8">Belongs to the peptidase C12 family.</text>
</comment>
<evidence type="ECO:0000256" key="2">
    <source>
        <dbReference type="ARBA" id="ARBA00009326"/>
    </source>
</evidence>
<protein>
    <recommendedName>
        <fullName evidence="8">Ubiquitin carboxyl-terminal hydrolase</fullName>
        <ecNumber evidence="8">3.4.19.12</ecNumber>
    </recommendedName>
</protein>
<evidence type="ECO:0000259" key="9">
    <source>
        <dbReference type="PROSITE" id="PS52048"/>
    </source>
</evidence>
<keyword evidence="4 8" id="KW-0833">Ubl conjugation pathway</keyword>
<gene>
    <name evidence="10" type="ORF">PINE0816_LOCUS2914</name>
</gene>
<dbReference type="GO" id="GO:0006511">
    <property type="term" value="P:ubiquitin-dependent protein catabolic process"/>
    <property type="evidence" value="ECO:0007669"/>
    <property type="project" value="UniProtKB-UniRule"/>
</dbReference>
<comment type="caution">
    <text evidence="7">Lacks conserved residue(s) required for the propagation of feature annotation.</text>
</comment>
<reference evidence="10" key="1">
    <citation type="submission" date="2021-01" db="EMBL/GenBank/DDBJ databases">
        <authorList>
            <person name="Corre E."/>
            <person name="Pelletier E."/>
            <person name="Niang G."/>
            <person name="Scheremetjew M."/>
            <person name="Finn R."/>
            <person name="Kale V."/>
            <person name="Holt S."/>
            <person name="Cochrane G."/>
            <person name="Meng A."/>
            <person name="Brown T."/>
            <person name="Cohen L."/>
        </authorList>
    </citation>
    <scope>NUCLEOTIDE SEQUENCE</scope>
    <source>
        <strain evidence="10">CCAP1064/1</strain>
    </source>
</reference>
<keyword evidence="5 8" id="KW-0378">Hydrolase</keyword>
<proteinExistence type="inferred from homology"/>
<comment type="catalytic activity">
    <reaction evidence="1 8">
        <text>Thiol-dependent hydrolysis of ester, thioester, amide, peptide and isopeptide bonds formed by the C-terminal Gly of ubiquitin (a 76-residue protein attached to proteins as an intracellular targeting signal).</text>
        <dbReference type="EC" id="3.4.19.12"/>
    </reaction>
</comment>
<organism evidence="10">
    <name type="scientific">Proboscia inermis</name>
    <dbReference type="NCBI Taxonomy" id="420281"/>
    <lineage>
        <taxon>Eukaryota</taxon>
        <taxon>Sar</taxon>
        <taxon>Stramenopiles</taxon>
        <taxon>Ochrophyta</taxon>
        <taxon>Bacillariophyta</taxon>
        <taxon>Coscinodiscophyceae</taxon>
        <taxon>Rhizosoleniophycidae</taxon>
        <taxon>Rhizosoleniales</taxon>
        <taxon>Rhizosoleniaceae</taxon>
        <taxon>Proboscia</taxon>
    </lineage>
</organism>
<evidence type="ECO:0000256" key="8">
    <source>
        <dbReference type="RuleBase" id="RU361215"/>
    </source>
</evidence>
<evidence type="ECO:0000256" key="4">
    <source>
        <dbReference type="ARBA" id="ARBA00022786"/>
    </source>
</evidence>
<evidence type="ECO:0000313" key="10">
    <source>
        <dbReference type="EMBL" id="CAD8406797.1"/>
    </source>
</evidence>
<dbReference type="Pfam" id="PF01088">
    <property type="entry name" value="Peptidase_C12"/>
    <property type="match status" value="1"/>
</dbReference>
<dbReference type="EMBL" id="HBEL01006071">
    <property type="protein sequence ID" value="CAD8406797.1"/>
    <property type="molecule type" value="Transcribed_RNA"/>
</dbReference>
<dbReference type="PRINTS" id="PR00707">
    <property type="entry name" value="UBCTHYDRLASE"/>
</dbReference>
<keyword evidence="6 8" id="KW-0788">Thiol protease</keyword>
<dbReference type="InterPro" id="IPR036959">
    <property type="entry name" value="Peptidase_C12_UCH_sf"/>
</dbReference>
<dbReference type="InterPro" id="IPR038765">
    <property type="entry name" value="Papain-like_cys_pep_sf"/>
</dbReference>
<accession>A0A7S0GAW2</accession>
<dbReference type="SUPFAM" id="SSF54001">
    <property type="entry name" value="Cysteine proteinases"/>
    <property type="match status" value="1"/>
</dbReference>
<keyword evidence="3 8" id="KW-0645">Protease</keyword>
<sequence length="238" mass="26430">MAETTPLVENKQEFDWPPLESNPEVFTEYLRNIGLKPNFVISEVYGFDEEVLAFLAQPTLGVIVAIERINRDLDVKKGEPVGDNKTVDFYMDQSGELDNACGIIACLHAILNSSESMISPESILDGFQNETKTLSPSEICQALQKNQLFKTAHKTFSMKGQSTAVVNVNDQSKVQHHFVSFVVNKEGKLVELDGTKKGPYVIGDCRDVLRGSIAEIQKRLNSGEISHKMSMMTLNSAM</sequence>
<dbReference type="InterPro" id="IPR001578">
    <property type="entry name" value="Peptidase_C12_UCH"/>
</dbReference>